<dbReference type="GO" id="GO:0005524">
    <property type="term" value="F:ATP binding"/>
    <property type="evidence" value="ECO:0007669"/>
    <property type="project" value="UniProtKB-KW"/>
</dbReference>
<dbReference type="EMBL" id="JAEACQ010000274">
    <property type="protein sequence ID" value="MBL7631499.1"/>
    <property type="molecule type" value="Genomic_DNA"/>
</dbReference>
<dbReference type="InterPro" id="IPR027417">
    <property type="entry name" value="P-loop_NTPase"/>
</dbReference>
<keyword evidence="1" id="KW-0547">Nucleotide-binding</keyword>
<dbReference type="Proteomes" id="UP000604475">
    <property type="component" value="Unassembled WGS sequence"/>
</dbReference>
<accession>A0A937UQ44</accession>
<evidence type="ECO:0000313" key="2">
    <source>
        <dbReference type="Proteomes" id="UP000604475"/>
    </source>
</evidence>
<evidence type="ECO:0000313" key="1">
    <source>
        <dbReference type="EMBL" id="MBL7631499.1"/>
    </source>
</evidence>
<organism evidence="1 2">
    <name type="scientific">Frankia nepalensis</name>
    <dbReference type="NCBI Taxonomy" id="1836974"/>
    <lineage>
        <taxon>Bacteria</taxon>
        <taxon>Bacillati</taxon>
        <taxon>Actinomycetota</taxon>
        <taxon>Actinomycetes</taxon>
        <taxon>Frankiales</taxon>
        <taxon>Frankiaceae</taxon>
        <taxon>Frankia</taxon>
    </lineage>
</organism>
<dbReference type="AlphaFoldDB" id="A0A937UQ44"/>
<proteinExistence type="predicted"/>
<dbReference type="RefSeq" id="WP_203002998.1">
    <property type="nucleotide sequence ID" value="NZ_JADWYU010000201.1"/>
</dbReference>
<protein>
    <submittedName>
        <fullName evidence="1">ATP-binding protein</fullName>
    </submittedName>
</protein>
<comment type="caution">
    <text evidence="1">The sequence shown here is derived from an EMBL/GenBank/DDBJ whole genome shotgun (WGS) entry which is preliminary data.</text>
</comment>
<keyword evidence="2" id="KW-1185">Reference proteome</keyword>
<dbReference type="SUPFAM" id="SSF52540">
    <property type="entry name" value="P-loop containing nucleoside triphosphate hydrolases"/>
    <property type="match status" value="2"/>
</dbReference>
<gene>
    <name evidence="1" type="ORF">I7412_30945</name>
</gene>
<reference evidence="1" key="1">
    <citation type="submission" date="2020-12" db="EMBL/GenBank/DDBJ databases">
        <title>Genomic characterization of non-nitrogen-fixing Frankia strains.</title>
        <authorList>
            <person name="Carlos-Shanley C."/>
            <person name="Guerra T."/>
            <person name="Hahn D."/>
        </authorList>
    </citation>
    <scope>NUCLEOTIDE SEQUENCE</scope>
    <source>
        <strain evidence="1">CN6</strain>
    </source>
</reference>
<sequence>METVADLLARSRRRSLVGRAEELAVLRGFLDDDGRVLAYLHGPGGVGKSALLDAVAGELAGLARPARVLDCADLPPGAAAFAQAVLGGPGDALAADGVLLVDRFELLEPLAPWFWRTFLPSLPADVKVVVAGRRPPHESWRADRAFADHGLVLPVRNLPADAAGELVRARGVADDERVASLVRATRGHPLAIVIATDAPAPAGSRTGTGALLEHPDVAARLLGRFLEEGVTPVRRAALHVCGHARRVDRALLREVLDLDDAGADELLDWLRERPYAESHPDGLTLHDVVRDALEADLRWRDREAFASLHGRVRAVVVDRMTRAPAAEHVRHAADLLHLHRGNPRAQHLYAFEDLGAVLARPLRADDPEELAWVTEAYGDVERRPAATAYWLRAQPRAWTIFEDARGHRAGACMVARLDQAGPDAAEHDPVAGWALRELAARRPVQPGEAVVHQIGLVVAGPGHVGVVSDHVAALSLREWAVHGLGWVVLTSANEASWAPHWSYAGFERLGACAVDGVDVAVWARDFLRGPYAEWLAAMADFELDATGTASPPVAAPVALARADFRDAVRRLLKDLRDPVRLRANPLVDSRLAVPGPDPAARLAERVHQGVAALAEAPRMEPATRALDRTFLRPAGSQEKAAEVLGLPFSTYRRHLATGVERLEALLWDWELHGPPAPDD</sequence>
<keyword evidence="1" id="KW-0067">ATP-binding</keyword>
<name>A0A937UQ44_9ACTN</name>